<dbReference type="AlphaFoldDB" id="A0A7C3VJW6"/>
<keyword evidence="2" id="KW-0808">Transferase</keyword>
<keyword evidence="2" id="KW-0723">Serine/threonine-protein kinase</keyword>
<dbReference type="Gene3D" id="3.40.50.300">
    <property type="entry name" value="P-loop containing nucleotide triphosphate hydrolases"/>
    <property type="match status" value="1"/>
</dbReference>
<organism evidence="2">
    <name type="scientific">Planktothricoides sp. SpSt-374</name>
    <dbReference type="NCBI Taxonomy" id="2282167"/>
    <lineage>
        <taxon>Bacteria</taxon>
        <taxon>Bacillati</taxon>
        <taxon>Cyanobacteriota</taxon>
        <taxon>Cyanophyceae</taxon>
        <taxon>Oscillatoriophycideae</taxon>
        <taxon>Oscillatoriales</taxon>
        <taxon>Oscillatoriaceae</taxon>
        <taxon>Planktothricoides</taxon>
    </lineage>
</organism>
<evidence type="ECO:0000259" key="1">
    <source>
        <dbReference type="SMART" id="SM00421"/>
    </source>
</evidence>
<sequence length="473" mass="54629">MYKDSQNTSVYVTVYDPPFLRYPWDMYEEKLFHRAFEELTPRRRKVLELFLAGRTDAEIALELFVAETTVRKHVQNICWSFDLGGRHQRRDLKDLIKRYKPELLREAPQENPIQEKSNSNADTPTVVEEVATVSESPDNGPVGVDSPFYIERPPAESRSYEKIVLPGALIRIKAPRQMGKTSLLNRILAYAGKQGYQTVSLNMEEVEEAKLDKVDNFLRWFSAYVTRKLNLQPQLDNYWDEEIYGSKVSCKTYFECYLLQQIDTPMVLGLDGVDRLFPYTHISHEFFAMLRNWHEEAKTKDIWRKLRLVVAHSTEDYGKLNINQSPFNVGEPIELTEFTTPQAQELARRHGLDGKNTPVPQLMEIVGGHPYLIRLAFYRLALGEVKLEDLLRDATTDAGIYNAHLRRHLATLQQQPKLAAALQQVISQSEPVKIDTMQGYKLDSMGLIKRLGDNSSPRCQLYRIYFSNHLGVQ</sequence>
<keyword evidence="2" id="KW-0418">Kinase</keyword>
<gene>
    <name evidence="2" type="ORF">ENR15_02625</name>
</gene>
<dbReference type="SUPFAM" id="SSF52540">
    <property type="entry name" value="P-loop containing nucleoside triphosphate hydrolases"/>
    <property type="match status" value="1"/>
</dbReference>
<reference evidence="2" key="1">
    <citation type="journal article" date="2020" name="mSystems">
        <title>Genome- and Community-Level Interaction Insights into Carbon Utilization and Element Cycling Functions of Hydrothermarchaeota in Hydrothermal Sediment.</title>
        <authorList>
            <person name="Zhou Z."/>
            <person name="Liu Y."/>
            <person name="Xu W."/>
            <person name="Pan J."/>
            <person name="Luo Z.H."/>
            <person name="Li M."/>
        </authorList>
    </citation>
    <scope>NUCLEOTIDE SEQUENCE [LARGE SCALE GENOMIC DNA]</scope>
    <source>
        <strain evidence="2">SpSt-374</strain>
    </source>
</reference>
<dbReference type="SUPFAM" id="SSF46894">
    <property type="entry name" value="C-terminal effector domain of the bipartite response regulators"/>
    <property type="match status" value="1"/>
</dbReference>
<dbReference type="Pfam" id="PF14516">
    <property type="entry name" value="AAA_35"/>
    <property type="match status" value="1"/>
</dbReference>
<dbReference type="InterPro" id="IPR036388">
    <property type="entry name" value="WH-like_DNA-bd_sf"/>
</dbReference>
<dbReference type="EMBL" id="DSPX01000021">
    <property type="protein sequence ID" value="HGF99577.1"/>
    <property type="molecule type" value="Genomic_DNA"/>
</dbReference>
<dbReference type="InterPro" id="IPR027417">
    <property type="entry name" value="P-loop_NTPase"/>
</dbReference>
<dbReference type="SMART" id="SM00421">
    <property type="entry name" value="HTH_LUXR"/>
    <property type="match status" value="1"/>
</dbReference>
<proteinExistence type="predicted"/>
<dbReference type="GO" id="GO:0003677">
    <property type="term" value="F:DNA binding"/>
    <property type="evidence" value="ECO:0007669"/>
    <property type="project" value="InterPro"/>
</dbReference>
<protein>
    <submittedName>
        <fullName evidence="2">Serine/threonine protein kinase</fullName>
    </submittedName>
</protein>
<dbReference type="GO" id="GO:0004674">
    <property type="term" value="F:protein serine/threonine kinase activity"/>
    <property type="evidence" value="ECO:0007669"/>
    <property type="project" value="UniProtKB-KW"/>
</dbReference>
<dbReference type="Pfam" id="PF00196">
    <property type="entry name" value="GerE"/>
    <property type="match status" value="1"/>
</dbReference>
<comment type="caution">
    <text evidence="2">The sequence shown here is derived from an EMBL/GenBank/DDBJ whole genome shotgun (WGS) entry which is preliminary data.</text>
</comment>
<dbReference type="PRINTS" id="PR00038">
    <property type="entry name" value="HTHLUXR"/>
</dbReference>
<dbReference type="InterPro" id="IPR000792">
    <property type="entry name" value="Tscrpt_reg_LuxR_C"/>
</dbReference>
<dbReference type="GO" id="GO:0006355">
    <property type="term" value="P:regulation of DNA-templated transcription"/>
    <property type="evidence" value="ECO:0007669"/>
    <property type="project" value="InterPro"/>
</dbReference>
<dbReference type="Gene3D" id="1.10.10.10">
    <property type="entry name" value="Winged helix-like DNA-binding domain superfamily/Winged helix DNA-binding domain"/>
    <property type="match status" value="1"/>
</dbReference>
<accession>A0A7C3VJW6</accession>
<dbReference type="InterPro" id="IPR016032">
    <property type="entry name" value="Sig_transdc_resp-reg_C-effctor"/>
</dbReference>
<name>A0A7C3VJW6_9CYAN</name>
<feature type="domain" description="HTH luxR-type" evidence="1">
    <location>
        <begin position="36"/>
        <end position="93"/>
    </location>
</feature>
<evidence type="ECO:0000313" key="2">
    <source>
        <dbReference type="EMBL" id="HGF99577.1"/>
    </source>
</evidence>